<feature type="coiled-coil region" evidence="2">
    <location>
        <begin position="244"/>
        <end position="275"/>
    </location>
</feature>
<dbReference type="EMBL" id="GBEZ01020642">
    <property type="protein sequence ID" value="JAC66043.1"/>
    <property type="molecule type" value="Transcribed_RNA"/>
</dbReference>
<dbReference type="InterPro" id="IPR011992">
    <property type="entry name" value="EF-hand-dom_pair"/>
</dbReference>
<protein>
    <recommendedName>
        <fullName evidence="5">EF-hand domain-containing protein</fullName>
    </recommendedName>
</protein>
<evidence type="ECO:0000256" key="2">
    <source>
        <dbReference type="SAM" id="Coils"/>
    </source>
</evidence>
<evidence type="ECO:0000313" key="4">
    <source>
        <dbReference type="EMBL" id="JAC66043.1"/>
    </source>
</evidence>
<feature type="non-terminal residue" evidence="4">
    <location>
        <position position="381"/>
    </location>
</feature>
<evidence type="ECO:0000256" key="3">
    <source>
        <dbReference type="SAM" id="MobiDB-lite"/>
    </source>
</evidence>
<dbReference type="SUPFAM" id="SSF47473">
    <property type="entry name" value="EF-hand"/>
    <property type="match status" value="1"/>
</dbReference>
<keyword evidence="1" id="KW-0106">Calcium</keyword>
<keyword evidence="2" id="KW-0175">Coiled coil</keyword>
<dbReference type="Gene3D" id="1.10.238.10">
    <property type="entry name" value="EF-hand"/>
    <property type="match status" value="1"/>
</dbReference>
<gene>
    <name evidence="4" type="ORF">TSPGSL018_14607</name>
</gene>
<feature type="region of interest" description="Disordered" evidence="3">
    <location>
        <begin position="321"/>
        <end position="357"/>
    </location>
</feature>
<evidence type="ECO:0008006" key="5">
    <source>
        <dbReference type="Google" id="ProtNLM"/>
    </source>
</evidence>
<name>A0A061R252_9CHLO</name>
<dbReference type="PROSITE" id="PS00018">
    <property type="entry name" value="EF_HAND_1"/>
    <property type="match status" value="1"/>
</dbReference>
<reference evidence="4" key="1">
    <citation type="submission" date="2014-05" db="EMBL/GenBank/DDBJ databases">
        <title>The transcriptome of the halophilic microalga Tetraselmis sp. GSL018 isolated from the Great Salt Lake, Utah.</title>
        <authorList>
            <person name="Jinkerson R.E."/>
            <person name="D'Adamo S."/>
            <person name="Posewitz M.C."/>
        </authorList>
    </citation>
    <scope>NUCLEOTIDE SEQUENCE</scope>
    <source>
        <strain evidence="4">GSL018</strain>
    </source>
</reference>
<dbReference type="AlphaFoldDB" id="A0A061R252"/>
<organism evidence="4">
    <name type="scientific">Tetraselmis sp. GSL018</name>
    <dbReference type="NCBI Taxonomy" id="582737"/>
    <lineage>
        <taxon>Eukaryota</taxon>
        <taxon>Viridiplantae</taxon>
        <taxon>Chlorophyta</taxon>
        <taxon>core chlorophytes</taxon>
        <taxon>Chlorodendrophyceae</taxon>
        <taxon>Chlorodendrales</taxon>
        <taxon>Chlorodendraceae</taxon>
        <taxon>Tetraselmis</taxon>
    </lineage>
</organism>
<proteinExistence type="predicted"/>
<evidence type="ECO:0000256" key="1">
    <source>
        <dbReference type="ARBA" id="ARBA00022837"/>
    </source>
</evidence>
<accession>A0A061R252</accession>
<dbReference type="InterPro" id="IPR018247">
    <property type="entry name" value="EF_Hand_1_Ca_BS"/>
</dbReference>
<sequence>MVSNDHLAGNLVHQVSTIDRDGDNQLDAFELQSISPDFLRRLGVPDATVTELVQQFDRNGDRTLDQGERQGLVARMVPELVKEVETTAHSQDFHKAGKLNRNVEGLKVSMREDFSQYIVEKQSNERSGLYNFQQHSADNLEDYFDQRASLLEADFLERRTRLDRQFAMRRDVLFAETRDSRPVGKALVPKQSTHALELRASLHHLARQKRFDEAEDLQRLLDSLDSEKLAEFKATQPAYVDACRKELTAEYEKACQALERRRRAAQAKLMHEKDMAVSQLHSQGRIYRRRIEHCHVKSAQPLAVAGVRPVRVPAIPTLSSLQHAATTKPERTRGADGHYQLSLPPMGRKPSASRQPLHAPASYMAEPLWARKGLLSSTFAA</sequence>